<dbReference type="CDD" id="cd01301">
    <property type="entry name" value="rDP_like"/>
    <property type="match status" value="1"/>
</dbReference>
<reference evidence="1 2" key="1">
    <citation type="submission" date="2020-08" db="EMBL/GenBank/DDBJ databases">
        <title>Genomic Encyclopedia of Type Strains, Phase IV (KMG-IV): sequencing the most valuable type-strain genomes for metagenomic binning, comparative biology and taxonomic classification.</title>
        <authorList>
            <person name="Goeker M."/>
        </authorList>
    </citation>
    <scope>NUCLEOTIDE SEQUENCE [LARGE SCALE GENOMIC DNA]</scope>
    <source>
        <strain evidence="1 2">DSM 19612</strain>
    </source>
</reference>
<accession>A0A841Q379</accession>
<keyword evidence="1" id="KW-0378">Hydrolase</keyword>
<dbReference type="Gene3D" id="3.20.20.140">
    <property type="entry name" value="Metal-dependent hydrolases"/>
    <property type="match status" value="1"/>
</dbReference>
<evidence type="ECO:0000313" key="1">
    <source>
        <dbReference type="EMBL" id="MBB6452847.1"/>
    </source>
</evidence>
<comment type="caution">
    <text evidence="1">The sequence shown here is derived from an EMBL/GenBank/DDBJ whole genome shotgun (WGS) entry which is preliminary data.</text>
</comment>
<protein>
    <submittedName>
        <fullName evidence="1">Membrane dipeptidase</fullName>
        <ecNumber evidence="1">3.4.13.19</ecNumber>
    </submittedName>
</protein>
<name>A0A841Q379_9BACI</name>
<dbReference type="PROSITE" id="PS51365">
    <property type="entry name" value="RENAL_DIPEPTIDASE_2"/>
    <property type="match status" value="1"/>
</dbReference>
<proteinExistence type="predicted"/>
<dbReference type="PANTHER" id="PTHR10443">
    <property type="entry name" value="MICROSOMAL DIPEPTIDASE"/>
    <property type="match status" value="1"/>
</dbReference>
<dbReference type="SUPFAM" id="SSF51556">
    <property type="entry name" value="Metallo-dependent hydrolases"/>
    <property type="match status" value="1"/>
</dbReference>
<dbReference type="GO" id="GO:0006508">
    <property type="term" value="P:proteolysis"/>
    <property type="evidence" value="ECO:0007669"/>
    <property type="project" value="InterPro"/>
</dbReference>
<keyword evidence="1" id="KW-0224">Dipeptidase</keyword>
<dbReference type="Proteomes" id="UP000581688">
    <property type="component" value="Unassembled WGS sequence"/>
</dbReference>
<dbReference type="PANTHER" id="PTHR10443:SF12">
    <property type="entry name" value="DIPEPTIDASE"/>
    <property type="match status" value="1"/>
</dbReference>
<evidence type="ECO:0000313" key="2">
    <source>
        <dbReference type="Proteomes" id="UP000581688"/>
    </source>
</evidence>
<dbReference type="Pfam" id="PF01244">
    <property type="entry name" value="Peptidase_M19"/>
    <property type="match status" value="1"/>
</dbReference>
<gene>
    <name evidence="1" type="ORF">HNQ94_001293</name>
</gene>
<dbReference type="EMBL" id="JACHGH010000003">
    <property type="protein sequence ID" value="MBB6452847.1"/>
    <property type="molecule type" value="Genomic_DNA"/>
</dbReference>
<dbReference type="EC" id="3.4.13.19" evidence="1"/>
<dbReference type="RefSeq" id="WP_174495390.1">
    <property type="nucleotide sequence ID" value="NZ_CADDWK010000003.1"/>
</dbReference>
<dbReference type="AlphaFoldDB" id="A0A841Q379"/>
<keyword evidence="1" id="KW-0645">Protease</keyword>
<dbReference type="InterPro" id="IPR008257">
    <property type="entry name" value="Pept_M19"/>
</dbReference>
<dbReference type="GO" id="GO:0070573">
    <property type="term" value="F:metallodipeptidase activity"/>
    <property type="evidence" value="ECO:0007669"/>
    <property type="project" value="InterPro"/>
</dbReference>
<dbReference type="InterPro" id="IPR032466">
    <property type="entry name" value="Metal_Hydrolase"/>
</dbReference>
<organism evidence="1 2">
    <name type="scientific">Salirhabdus euzebyi</name>
    <dbReference type="NCBI Taxonomy" id="394506"/>
    <lineage>
        <taxon>Bacteria</taxon>
        <taxon>Bacillati</taxon>
        <taxon>Bacillota</taxon>
        <taxon>Bacilli</taxon>
        <taxon>Bacillales</taxon>
        <taxon>Bacillaceae</taxon>
        <taxon>Salirhabdus</taxon>
    </lineage>
</organism>
<keyword evidence="2" id="KW-1185">Reference proteome</keyword>
<sequence length="309" mass="34892">MIIDAHCDVLYQLWKNPDWRFQDSPELRINYEKWAGNTVKVQCFAIFVPDTVPSDLQFHTALEMVNIFYEQIIAPYENIKLVTSKEDILALKDNEKGAMLTLEGLHPIGHDMIKLKTFLHLGVKAVGLTWNNGNAVADGVGEERGAGLSTFGKQVVEVLNTYNVMTDVSHLSYQGFWDVMDLAKYPIASHSNSRKICSHVRNLDDKQLKALIKKKAFIGVTYVPEFLTGTKEATSKDVIQHIEKIYKLGGEDSVGLGSDFDGTSGFVEGIEDHAQYDSFLQELKARFSKELVEKIAWKNFLHNLEAKTY</sequence>